<gene>
    <name evidence="1" type="ORF">JQC72_14165</name>
</gene>
<dbReference type="EMBL" id="JAFHAP010000014">
    <property type="protein sequence ID" value="MBN2910644.1"/>
    <property type="molecule type" value="Genomic_DNA"/>
</dbReference>
<dbReference type="Proteomes" id="UP001177120">
    <property type="component" value="Unassembled WGS sequence"/>
</dbReference>
<comment type="caution">
    <text evidence="1">The sequence shown here is derived from an EMBL/GenBank/DDBJ whole genome shotgun (WGS) entry which is preliminary data.</text>
</comment>
<accession>A0ABS2WMA2</accession>
<dbReference type="PANTHER" id="PTHR45947">
    <property type="entry name" value="SULFOQUINOVOSYL TRANSFERASE SQD2"/>
    <property type="match status" value="1"/>
</dbReference>
<keyword evidence="1" id="KW-0808">Transferase</keyword>
<evidence type="ECO:0000313" key="2">
    <source>
        <dbReference type="Proteomes" id="UP001177120"/>
    </source>
</evidence>
<dbReference type="InterPro" id="IPR050194">
    <property type="entry name" value="Glycosyltransferase_grp1"/>
</dbReference>
<dbReference type="PANTHER" id="PTHR45947:SF3">
    <property type="entry name" value="SULFOQUINOVOSYL TRANSFERASE SQD2"/>
    <property type="match status" value="1"/>
</dbReference>
<sequence>MAFIICPRVPFAWSFMKQRPQQLMTQFGKLGHKVFVIQKSNIGKKYMKVSKNVTLVSDPGHFITKRIPLLKKRDKIIVWTHIPRIWHTLQNYQPDGIVFDCIDEFTKHLIFERRMVGISKHVVCTAQTIYDRLKEQYPSKPVSLIRNGADLSFFSKVKHNRPADLPKGPIVGYIGSWAKWIDFPLVDSLCNKYPNVNFVVIGAKLPLRSPAIPNIRRANLHFLGHKQHHELLSYIQHFDVALIPFLYNHITLATNPVKAYEYLAGGARVLSTALPECIAMEPYIQTATSHSDFINKLGIMLKQKDSPASKQARINFAARNTWEVRARKANTIIEKIARRA</sequence>
<proteinExistence type="predicted"/>
<reference evidence="1" key="1">
    <citation type="journal article" date="2024" name="Int. J. Syst. Evol. Microbiol.">
        <title>Polycladomyces zharkentensis sp. nov., a novel thermophilic cellulose- and starch-degrading member of the Bacillota from a geothermal aquifer in Kazakhstan.</title>
        <authorList>
            <person name="Mashzhan A."/>
            <person name="Kistaubayeva A."/>
            <person name="Javier-Lopez R."/>
            <person name="Bissenova U."/>
            <person name="Bissenbay A."/>
            <person name="Birkeland N.K."/>
        </authorList>
    </citation>
    <scope>NUCLEOTIDE SEQUENCE</scope>
    <source>
        <strain evidence="1">ZKZ2T</strain>
    </source>
</reference>
<protein>
    <submittedName>
        <fullName evidence="1">Glycosyl transferase family 1</fullName>
    </submittedName>
</protein>
<organism evidence="1 2">
    <name type="scientific">Polycladomyces zharkentensis</name>
    <dbReference type="NCBI Taxonomy" id="2807616"/>
    <lineage>
        <taxon>Bacteria</taxon>
        <taxon>Bacillati</taxon>
        <taxon>Bacillota</taxon>
        <taxon>Bacilli</taxon>
        <taxon>Bacillales</taxon>
        <taxon>Thermoactinomycetaceae</taxon>
        <taxon>Polycladomyces</taxon>
    </lineage>
</organism>
<name>A0ABS2WMA2_9BACL</name>
<dbReference type="GO" id="GO:0016740">
    <property type="term" value="F:transferase activity"/>
    <property type="evidence" value="ECO:0007669"/>
    <property type="project" value="UniProtKB-KW"/>
</dbReference>
<dbReference type="RefSeq" id="WP_205496752.1">
    <property type="nucleotide sequence ID" value="NZ_JAFHAP010000014.1"/>
</dbReference>
<keyword evidence="2" id="KW-1185">Reference proteome</keyword>
<dbReference type="Gene3D" id="3.40.50.2000">
    <property type="entry name" value="Glycogen Phosphorylase B"/>
    <property type="match status" value="1"/>
</dbReference>
<evidence type="ECO:0000313" key="1">
    <source>
        <dbReference type="EMBL" id="MBN2910644.1"/>
    </source>
</evidence>
<dbReference type="SUPFAM" id="SSF53756">
    <property type="entry name" value="UDP-Glycosyltransferase/glycogen phosphorylase"/>
    <property type="match status" value="1"/>
</dbReference>